<dbReference type="Proteomes" id="UP000054359">
    <property type="component" value="Unassembled WGS sequence"/>
</dbReference>
<feature type="non-terminal residue" evidence="1">
    <location>
        <position position="148"/>
    </location>
</feature>
<keyword evidence="2" id="KW-1185">Reference proteome</keyword>
<name>A0A087UT60_STEMI</name>
<evidence type="ECO:0000313" key="1">
    <source>
        <dbReference type="EMBL" id="KFM80549.1"/>
    </source>
</evidence>
<evidence type="ECO:0000313" key="2">
    <source>
        <dbReference type="Proteomes" id="UP000054359"/>
    </source>
</evidence>
<accession>A0A087UT60</accession>
<dbReference type="EMBL" id="KK121472">
    <property type="protein sequence ID" value="KFM80549.1"/>
    <property type="molecule type" value="Genomic_DNA"/>
</dbReference>
<proteinExistence type="predicted"/>
<dbReference type="STRING" id="407821.A0A087UT60"/>
<sequence length="148" mass="17793">MLTLHVLEQNFLTQVNEATEKRKLQLLCNFVFASIYQYINDSQVYDNAINILASLYILLKEIKYLPATVKHLDFHKRMSISIHLHEHLQILKQLRKDYEFKSVTAEEYKNEYIRDAFIQGLKKSTHSRMIIGKYQYFVRKRLMIKLEH</sequence>
<organism evidence="1 2">
    <name type="scientific">Stegodyphus mimosarum</name>
    <name type="common">African social velvet spider</name>
    <dbReference type="NCBI Taxonomy" id="407821"/>
    <lineage>
        <taxon>Eukaryota</taxon>
        <taxon>Metazoa</taxon>
        <taxon>Ecdysozoa</taxon>
        <taxon>Arthropoda</taxon>
        <taxon>Chelicerata</taxon>
        <taxon>Arachnida</taxon>
        <taxon>Araneae</taxon>
        <taxon>Araneomorphae</taxon>
        <taxon>Entelegynae</taxon>
        <taxon>Eresoidea</taxon>
        <taxon>Eresidae</taxon>
        <taxon>Stegodyphus</taxon>
    </lineage>
</organism>
<gene>
    <name evidence="1" type="ORF">X975_17233</name>
</gene>
<dbReference type="AlphaFoldDB" id="A0A087UT60"/>
<protein>
    <submittedName>
        <fullName evidence="1">Uncharacterized protein</fullName>
    </submittedName>
</protein>
<reference evidence="1 2" key="1">
    <citation type="submission" date="2013-11" db="EMBL/GenBank/DDBJ databases">
        <title>Genome sequencing of Stegodyphus mimosarum.</title>
        <authorList>
            <person name="Bechsgaard J."/>
        </authorList>
    </citation>
    <scope>NUCLEOTIDE SEQUENCE [LARGE SCALE GENOMIC DNA]</scope>
</reference>
<dbReference type="OrthoDB" id="420169at2759"/>